<feature type="domain" description="LytR/CpsA/Psr regulator C-terminal" evidence="3">
    <location>
        <begin position="82"/>
        <end position="165"/>
    </location>
</feature>
<dbReference type="STRING" id="593907.Celgi_2876"/>
<reference evidence="5" key="1">
    <citation type="submission" date="2011-04" db="EMBL/GenBank/DDBJ databases">
        <title>Complete sequence of Cellvibrio gilvus ATCC 13127.</title>
        <authorList>
            <person name="Lucas S."/>
            <person name="Han J."/>
            <person name="Lapidus A."/>
            <person name="Cheng J.-F."/>
            <person name="Goodwin L."/>
            <person name="Pitluck S."/>
            <person name="Peters L."/>
            <person name="Munk A."/>
            <person name="Detter J.C."/>
            <person name="Han C."/>
            <person name="Tapia R."/>
            <person name="Land M."/>
            <person name="Hauser L."/>
            <person name="Kyrpides N."/>
            <person name="Ivanova N."/>
            <person name="Ovchinnikova G."/>
            <person name="Pagani I."/>
            <person name="Mead D."/>
            <person name="Brumm P."/>
            <person name="Woyke T."/>
        </authorList>
    </citation>
    <scope>NUCLEOTIDE SEQUENCE [LARGE SCALE GENOMIC DNA]</scope>
    <source>
        <strain evidence="5">ATCC 13127 / NRRL B-14078</strain>
    </source>
</reference>
<dbReference type="EMBL" id="CP002665">
    <property type="protein sequence ID" value="AEI13369.1"/>
    <property type="molecule type" value="Genomic_DNA"/>
</dbReference>
<keyword evidence="2" id="KW-1133">Transmembrane helix</keyword>
<protein>
    <recommendedName>
        <fullName evidence="3">LytR/CpsA/Psr regulator C-terminal domain-containing protein</fullName>
    </recommendedName>
</protein>
<dbReference type="OrthoDB" id="3267444at2"/>
<accession>F8A5S9</accession>
<feature type="transmembrane region" description="Helical" evidence="2">
    <location>
        <begin position="20"/>
        <end position="41"/>
    </location>
</feature>
<dbReference type="Gene3D" id="3.30.70.2390">
    <property type="match status" value="1"/>
</dbReference>
<dbReference type="AlphaFoldDB" id="F8A5S9"/>
<keyword evidence="2" id="KW-0472">Membrane</keyword>
<dbReference type="eggNOG" id="ENOG5032WRF">
    <property type="taxonomic scope" value="Bacteria"/>
</dbReference>
<name>F8A5S9_CELGA</name>
<sequence>MSDADRARALRRRHMHERQAVVFGVLLATLAVVGLGAAAVYTGSLSLPFVEEEFSASPTPTPVVRSYPCPPEGARPVSYGKITVNVYNSTKTGGLAAKTLASFTDRGFKEGKTANQPEFEGTALVTFGRKGIAAAYTVAAHIPGAQLKLDARKDATVDVTVGTEYTALIPVDEVKLDAKEPLVAPKGCTPLADLKPTATTAPKPTKSASSD</sequence>
<organism evidence="4 5">
    <name type="scientific">Cellulomonas gilvus (strain ATCC 13127 / NRRL B-14078)</name>
    <name type="common">Cellvibrio gilvus</name>
    <dbReference type="NCBI Taxonomy" id="593907"/>
    <lineage>
        <taxon>Bacteria</taxon>
        <taxon>Bacillati</taxon>
        <taxon>Actinomycetota</taxon>
        <taxon>Actinomycetes</taxon>
        <taxon>Micrococcales</taxon>
        <taxon>Cellulomonadaceae</taxon>
        <taxon>Cellulomonas</taxon>
    </lineage>
</organism>
<evidence type="ECO:0000256" key="2">
    <source>
        <dbReference type="SAM" id="Phobius"/>
    </source>
</evidence>
<dbReference type="KEGG" id="cga:Celgi_2876"/>
<keyword evidence="5" id="KW-1185">Reference proteome</keyword>
<gene>
    <name evidence="4" type="ordered locus">Celgi_2876</name>
</gene>
<dbReference type="RefSeq" id="WP_013884886.1">
    <property type="nucleotide sequence ID" value="NC_015671.1"/>
</dbReference>
<dbReference type="HOGENOM" id="CLU_104056_0_0_11"/>
<keyword evidence="2" id="KW-0812">Transmembrane</keyword>
<feature type="compositionally biased region" description="Low complexity" evidence="1">
    <location>
        <begin position="195"/>
        <end position="211"/>
    </location>
</feature>
<evidence type="ECO:0000256" key="1">
    <source>
        <dbReference type="SAM" id="MobiDB-lite"/>
    </source>
</evidence>
<evidence type="ECO:0000313" key="4">
    <source>
        <dbReference type="EMBL" id="AEI13369.1"/>
    </source>
</evidence>
<dbReference type="InterPro" id="IPR027381">
    <property type="entry name" value="LytR/CpsA/Psr_C"/>
</dbReference>
<dbReference type="Pfam" id="PF13399">
    <property type="entry name" value="LytR_C"/>
    <property type="match status" value="1"/>
</dbReference>
<evidence type="ECO:0000259" key="3">
    <source>
        <dbReference type="Pfam" id="PF13399"/>
    </source>
</evidence>
<dbReference type="Proteomes" id="UP000000485">
    <property type="component" value="Chromosome"/>
</dbReference>
<proteinExistence type="predicted"/>
<feature type="region of interest" description="Disordered" evidence="1">
    <location>
        <begin position="187"/>
        <end position="211"/>
    </location>
</feature>
<evidence type="ECO:0000313" key="5">
    <source>
        <dbReference type="Proteomes" id="UP000000485"/>
    </source>
</evidence>